<accession>A0A8X6JNJ3</accession>
<dbReference type="AlphaFoldDB" id="A0A8X6JNJ3"/>
<sequence length="299" mass="34689">MVKIGYGEQFIEIYCSIAALNVQQHSISPQAGTKMRSKKPNLRTIPLSDVNARWNVWRRSDYFYPEMIPEPDYSDSEADEGESDDRHSGYDSESDSRNTKRRVKLQTINKMEDEDRRRRPPQTKEGYYPKTRGDIPSRPKKGQVSDEELIKPKKPANPYLESSERQKLHKELKFNQKYGRQNGNKRTELQVALEKYTEGKIKKDLASRRSSLEQILEQQARKIEKQEEAGRLDDQPAWIEHLQRQHFTKRTDPKTDEFYRVHAKVVNNFMNSNCPSSDGDQTSTDLSSGRSSSPSESSD</sequence>
<proteinExistence type="predicted"/>
<evidence type="ECO:0000313" key="5">
    <source>
        <dbReference type="Proteomes" id="UP000887116"/>
    </source>
</evidence>
<dbReference type="PANTHER" id="PTHR16768:SF5">
    <property type="entry name" value="FI14214P"/>
    <property type="match status" value="1"/>
</dbReference>
<feature type="compositionally biased region" description="Low complexity" evidence="3">
    <location>
        <begin position="283"/>
        <end position="299"/>
    </location>
</feature>
<feature type="region of interest" description="Disordered" evidence="3">
    <location>
        <begin position="68"/>
        <end position="166"/>
    </location>
</feature>
<keyword evidence="5" id="KW-1185">Reference proteome</keyword>
<protein>
    <submittedName>
        <fullName evidence="4">Uncharacterized protein</fullName>
    </submittedName>
</protein>
<name>A0A8X6JNJ3_TRICU</name>
<evidence type="ECO:0000256" key="3">
    <source>
        <dbReference type="SAM" id="MobiDB-lite"/>
    </source>
</evidence>
<feature type="region of interest" description="Disordered" evidence="3">
    <location>
        <begin position="269"/>
        <end position="299"/>
    </location>
</feature>
<dbReference type="InterPro" id="IPR009533">
    <property type="entry name" value="FAM107"/>
</dbReference>
<organism evidence="4 5">
    <name type="scientific">Trichonephila clavata</name>
    <name type="common">Joro spider</name>
    <name type="synonym">Nephila clavata</name>
    <dbReference type="NCBI Taxonomy" id="2740835"/>
    <lineage>
        <taxon>Eukaryota</taxon>
        <taxon>Metazoa</taxon>
        <taxon>Ecdysozoa</taxon>
        <taxon>Arthropoda</taxon>
        <taxon>Chelicerata</taxon>
        <taxon>Arachnida</taxon>
        <taxon>Araneae</taxon>
        <taxon>Araneomorphae</taxon>
        <taxon>Entelegynae</taxon>
        <taxon>Araneoidea</taxon>
        <taxon>Nephilidae</taxon>
        <taxon>Trichonephila</taxon>
    </lineage>
</organism>
<dbReference type="PANTHER" id="PTHR16768">
    <property type="entry name" value="DOWN REGULATED IN RENAL CARCINOMA 1/TU3A"/>
    <property type="match status" value="1"/>
</dbReference>
<evidence type="ECO:0000256" key="2">
    <source>
        <dbReference type="SAM" id="Coils"/>
    </source>
</evidence>
<gene>
    <name evidence="4" type="primary">NCL1_08047</name>
    <name evidence="4" type="ORF">TNCT_345191</name>
</gene>
<feature type="coiled-coil region" evidence="2">
    <location>
        <begin position="202"/>
        <end position="229"/>
    </location>
</feature>
<dbReference type="Pfam" id="PF06625">
    <property type="entry name" value="DUF1151"/>
    <property type="match status" value="1"/>
</dbReference>
<reference evidence="4" key="1">
    <citation type="submission" date="2020-07" db="EMBL/GenBank/DDBJ databases">
        <title>Multicomponent nature underlies the extraordinary mechanical properties of spider dragline silk.</title>
        <authorList>
            <person name="Kono N."/>
            <person name="Nakamura H."/>
            <person name="Mori M."/>
            <person name="Yoshida Y."/>
            <person name="Ohtoshi R."/>
            <person name="Malay A.D."/>
            <person name="Moran D.A.P."/>
            <person name="Tomita M."/>
            <person name="Numata K."/>
            <person name="Arakawa K."/>
        </authorList>
    </citation>
    <scope>NUCLEOTIDE SEQUENCE</scope>
</reference>
<dbReference type="OrthoDB" id="5963205at2759"/>
<feature type="compositionally biased region" description="Acidic residues" evidence="3">
    <location>
        <begin position="72"/>
        <end position="83"/>
    </location>
</feature>
<keyword evidence="1 2" id="KW-0175">Coiled coil</keyword>
<feature type="compositionally biased region" description="Polar residues" evidence="3">
    <location>
        <begin position="269"/>
        <end position="282"/>
    </location>
</feature>
<feature type="compositionally biased region" description="Basic and acidic residues" evidence="3">
    <location>
        <begin position="84"/>
        <end position="98"/>
    </location>
</feature>
<evidence type="ECO:0000313" key="4">
    <source>
        <dbReference type="EMBL" id="GFR13746.1"/>
    </source>
</evidence>
<dbReference type="Proteomes" id="UP000887116">
    <property type="component" value="Unassembled WGS sequence"/>
</dbReference>
<evidence type="ECO:0000256" key="1">
    <source>
        <dbReference type="ARBA" id="ARBA00023054"/>
    </source>
</evidence>
<comment type="caution">
    <text evidence="4">The sequence shown here is derived from an EMBL/GenBank/DDBJ whole genome shotgun (WGS) entry which is preliminary data.</text>
</comment>
<dbReference type="EMBL" id="BMAO01026978">
    <property type="protein sequence ID" value="GFR13746.1"/>
    <property type="molecule type" value="Genomic_DNA"/>
</dbReference>